<feature type="transmembrane region" description="Helical" evidence="7">
    <location>
        <begin position="132"/>
        <end position="156"/>
    </location>
</feature>
<dbReference type="STRING" id="1442369.A0A0D2IMW7"/>
<feature type="domain" description="Amino acid permease/ SLC12A" evidence="8">
    <location>
        <begin position="61"/>
        <end position="517"/>
    </location>
</feature>
<feature type="transmembrane region" description="Helical" evidence="7">
    <location>
        <begin position="243"/>
        <end position="265"/>
    </location>
</feature>
<dbReference type="PROSITE" id="PS00218">
    <property type="entry name" value="AMINO_ACID_PERMEASE_1"/>
    <property type="match status" value="1"/>
</dbReference>
<feature type="transmembrane region" description="Helical" evidence="7">
    <location>
        <begin position="286"/>
        <end position="303"/>
    </location>
</feature>
<feature type="transmembrane region" description="Helical" evidence="7">
    <location>
        <begin position="200"/>
        <end position="223"/>
    </location>
</feature>
<dbReference type="Pfam" id="PF00324">
    <property type="entry name" value="AA_permease"/>
    <property type="match status" value="1"/>
</dbReference>
<evidence type="ECO:0000256" key="4">
    <source>
        <dbReference type="ARBA" id="ARBA00022970"/>
    </source>
</evidence>
<evidence type="ECO:0000256" key="3">
    <source>
        <dbReference type="ARBA" id="ARBA00022692"/>
    </source>
</evidence>
<proteinExistence type="predicted"/>
<keyword evidence="5 7" id="KW-1133">Transmembrane helix</keyword>
<keyword evidence="2" id="KW-0813">Transport</keyword>
<dbReference type="OrthoDB" id="3900342at2759"/>
<dbReference type="VEuPathDB" id="FungiDB:Z518_05106"/>
<evidence type="ECO:0000256" key="2">
    <source>
        <dbReference type="ARBA" id="ARBA00022448"/>
    </source>
</evidence>
<dbReference type="GO" id="GO:0016020">
    <property type="term" value="C:membrane"/>
    <property type="evidence" value="ECO:0007669"/>
    <property type="project" value="UniProtKB-SubCell"/>
</dbReference>
<keyword evidence="3 7" id="KW-0812">Transmembrane</keyword>
<dbReference type="InterPro" id="IPR004841">
    <property type="entry name" value="AA-permease/SLC12A_dom"/>
</dbReference>
<evidence type="ECO:0000256" key="6">
    <source>
        <dbReference type="ARBA" id="ARBA00023136"/>
    </source>
</evidence>
<gene>
    <name evidence="9" type="ORF">Z518_05106</name>
</gene>
<dbReference type="HOGENOM" id="CLU_007946_12_0_1"/>
<dbReference type="InterPro" id="IPR004840">
    <property type="entry name" value="Amino_acid_permease_CS"/>
</dbReference>
<feature type="transmembrane region" description="Helical" evidence="7">
    <location>
        <begin position="162"/>
        <end position="188"/>
    </location>
</feature>
<evidence type="ECO:0000259" key="8">
    <source>
        <dbReference type="Pfam" id="PF00324"/>
    </source>
</evidence>
<dbReference type="EMBL" id="KN847477">
    <property type="protein sequence ID" value="KIX07129.1"/>
    <property type="molecule type" value="Genomic_DNA"/>
</dbReference>
<dbReference type="AlphaFoldDB" id="A0A0D2IMW7"/>
<feature type="transmembrane region" description="Helical" evidence="7">
    <location>
        <begin position="408"/>
        <end position="434"/>
    </location>
</feature>
<reference evidence="9 10" key="1">
    <citation type="submission" date="2015-01" db="EMBL/GenBank/DDBJ databases">
        <title>The Genome Sequence of Rhinocladiella mackenzie CBS 650.93.</title>
        <authorList>
            <consortium name="The Broad Institute Genomics Platform"/>
            <person name="Cuomo C."/>
            <person name="de Hoog S."/>
            <person name="Gorbushina A."/>
            <person name="Stielow B."/>
            <person name="Teixiera M."/>
            <person name="Abouelleil A."/>
            <person name="Chapman S.B."/>
            <person name="Priest M."/>
            <person name="Young S.K."/>
            <person name="Wortman J."/>
            <person name="Nusbaum C."/>
            <person name="Birren B."/>
        </authorList>
    </citation>
    <scope>NUCLEOTIDE SEQUENCE [LARGE SCALE GENOMIC DNA]</scope>
    <source>
        <strain evidence="9 10">CBS 650.93</strain>
    </source>
</reference>
<evidence type="ECO:0000256" key="5">
    <source>
        <dbReference type="ARBA" id="ARBA00022989"/>
    </source>
</evidence>
<dbReference type="PIRSF" id="PIRSF006060">
    <property type="entry name" value="AA_transporter"/>
    <property type="match status" value="1"/>
</dbReference>
<accession>A0A0D2IMW7</accession>
<feature type="transmembrane region" description="Helical" evidence="7">
    <location>
        <begin position="493"/>
        <end position="513"/>
    </location>
</feature>
<feature type="transmembrane region" description="Helical" evidence="7">
    <location>
        <begin position="455"/>
        <end position="481"/>
    </location>
</feature>
<dbReference type="GO" id="GO:0015171">
    <property type="term" value="F:amino acid transmembrane transporter activity"/>
    <property type="evidence" value="ECO:0007669"/>
    <property type="project" value="TreeGrafter"/>
</dbReference>
<evidence type="ECO:0000256" key="1">
    <source>
        <dbReference type="ARBA" id="ARBA00004141"/>
    </source>
</evidence>
<dbReference type="PANTHER" id="PTHR43341:SF4">
    <property type="entry name" value="ARGININE PERMEASE CAN1-RELATED"/>
    <property type="match status" value="1"/>
</dbReference>
<keyword evidence="10" id="KW-1185">Reference proteome</keyword>
<protein>
    <recommendedName>
        <fullName evidence="8">Amino acid permease/ SLC12A domain-containing protein</fullName>
    </recommendedName>
</protein>
<dbReference type="Proteomes" id="UP000053617">
    <property type="component" value="Unassembled WGS sequence"/>
</dbReference>
<dbReference type="RefSeq" id="XP_013274265.1">
    <property type="nucleotide sequence ID" value="XM_013418811.1"/>
</dbReference>
<comment type="subcellular location">
    <subcellularLocation>
        <location evidence="1">Membrane</location>
        <topology evidence="1">Multi-pass membrane protein</topology>
    </subcellularLocation>
</comment>
<feature type="transmembrane region" description="Helical" evidence="7">
    <location>
        <begin position="89"/>
        <end position="111"/>
    </location>
</feature>
<feature type="transmembrane region" description="Helical" evidence="7">
    <location>
        <begin position="384"/>
        <end position="402"/>
    </location>
</feature>
<dbReference type="Gene3D" id="1.20.1740.10">
    <property type="entry name" value="Amino acid/polyamine transporter I"/>
    <property type="match status" value="1"/>
</dbReference>
<evidence type="ECO:0000313" key="10">
    <source>
        <dbReference type="Proteomes" id="UP000053617"/>
    </source>
</evidence>
<evidence type="ECO:0000313" key="9">
    <source>
        <dbReference type="EMBL" id="KIX07129.1"/>
    </source>
</evidence>
<evidence type="ECO:0000256" key="7">
    <source>
        <dbReference type="SAM" id="Phobius"/>
    </source>
</evidence>
<dbReference type="InterPro" id="IPR050524">
    <property type="entry name" value="APC_YAT"/>
</dbReference>
<name>A0A0D2IMW7_9EURO</name>
<keyword evidence="6 7" id="KW-0472">Membrane</keyword>
<dbReference type="GeneID" id="25293177"/>
<feature type="transmembrane region" description="Helical" evidence="7">
    <location>
        <begin position="336"/>
        <end position="357"/>
    </location>
</feature>
<keyword evidence="4" id="KW-0029">Amino-acid transport</keyword>
<dbReference type="PANTHER" id="PTHR43341">
    <property type="entry name" value="AMINO ACID PERMEASE"/>
    <property type="match status" value="1"/>
</dbReference>
<sequence>MSYLDRKSGLASTAKEADINIEPGVDLRVSTNTSVDASIQEAELQDNRNGQFHRSFSPRQIHIISLGSNIGSGVFLGTGKALANGGPGFMVIAYFLVCSCVWAVLQTLGEMTIAFPTSGNYIDYADRWVDPALAFGAGFAEWLGWVAVVALEAVFFDIFVQYWALGVLPIAASITIFLVVVLAIFFLPNKIFAWFEYITSVIKIFLFLMIIILSLAIVCGAGPDGYVHDGAYWRDLPPFKNGFTGFANCCLLALAGVGDQVFIGIMGGEAQSPRFSMAHATKLVPFRVNFVYMLSVVFITLLVRSDDERLLGGSDVTASAFVIAVVDANIPVIPDIMNAAMITGILAIAAESVYLSSRILREMAHKRLIPEVIAKVDSRGRPRWALLITCGVAVFLSYLSLSSGGYELFIWLVNISSSAYFINWIIISFTSWRFHQALQAQNDTLFSQVYAWKSIAWPLMPAWMMTISLLLLVCCVEAGAVPLGGASFTAYTFFQYIIGLLIIVFFTLGYKVIMRTPWRDPRTADLLTGRRILSAEEIKYLDNYYAMPKWRRFGSYVQLW</sequence>
<organism evidence="9 10">
    <name type="scientific">Rhinocladiella mackenziei CBS 650.93</name>
    <dbReference type="NCBI Taxonomy" id="1442369"/>
    <lineage>
        <taxon>Eukaryota</taxon>
        <taxon>Fungi</taxon>
        <taxon>Dikarya</taxon>
        <taxon>Ascomycota</taxon>
        <taxon>Pezizomycotina</taxon>
        <taxon>Eurotiomycetes</taxon>
        <taxon>Chaetothyriomycetidae</taxon>
        <taxon>Chaetothyriales</taxon>
        <taxon>Herpotrichiellaceae</taxon>
        <taxon>Rhinocladiella</taxon>
    </lineage>
</organism>